<keyword evidence="1" id="KW-0812">Transmembrane</keyword>
<evidence type="ECO:0000313" key="2">
    <source>
        <dbReference type="EMBL" id="NVN18284.1"/>
    </source>
</evidence>
<feature type="transmembrane region" description="Helical" evidence="1">
    <location>
        <begin position="21"/>
        <end position="42"/>
    </location>
</feature>
<keyword evidence="3" id="KW-1185">Reference proteome</keyword>
<evidence type="ECO:0000256" key="1">
    <source>
        <dbReference type="SAM" id="Phobius"/>
    </source>
</evidence>
<comment type="caution">
    <text evidence="2">The sequence shown here is derived from an EMBL/GenBank/DDBJ whole genome shotgun (WGS) entry which is preliminary data.</text>
</comment>
<name>A0A850NE36_9FLAO</name>
<keyword evidence="1" id="KW-0472">Membrane</keyword>
<evidence type="ECO:0000313" key="3">
    <source>
        <dbReference type="Proteomes" id="UP000558089"/>
    </source>
</evidence>
<dbReference type="InterPro" id="IPR045749">
    <property type="entry name" value="DUF6090"/>
</dbReference>
<protein>
    <submittedName>
        <fullName evidence="2">Uncharacterized protein</fullName>
    </submittedName>
</protein>
<dbReference type="Pfam" id="PF19578">
    <property type="entry name" value="DUF6090"/>
    <property type="match status" value="1"/>
</dbReference>
<dbReference type="RefSeq" id="WP_176620056.1">
    <property type="nucleotide sequence ID" value="NZ_WYET01000004.1"/>
</dbReference>
<dbReference type="Proteomes" id="UP000558089">
    <property type="component" value="Unassembled WGS sequence"/>
</dbReference>
<accession>A0A850NE36</accession>
<gene>
    <name evidence="2" type="ORF">GUA46_08020</name>
</gene>
<organism evidence="2 3">
    <name type="scientific">Flagellimonas chongwuensis</name>
    <dbReference type="NCBI Taxonomy" id="2697365"/>
    <lineage>
        <taxon>Bacteria</taxon>
        <taxon>Pseudomonadati</taxon>
        <taxon>Bacteroidota</taxon>
        <taxon>Flavobacteriia</taxon>
        <taxon>Flavobacteriales</taxon>
        <taxon>Flavobacteriaceae</taxon>
        <taxon>Flagellimonas</taxon>
    </lineage>
</organism>
<dbReference type="EMBL" id="WYET01000004">
    <property type="protein sequence ID" value="NVN18284.1"/>
    <property type="molecule type" value="Genomic_DNA"/>
</dbReference>
<dbReference type="AlphaFoldDB" id="A0A850NE36"/>
<proteinExistence type="predicted"/>
<keyword evidence="1" id="KW-1133">Transmembrane helix</keyword>
<reference evidence="2 3" key="1">
    <citation type="submission" date="2020-01" db="EMBL/GenBank/DDBJ databases">
        <title>Draft Genome Analysis of Muricauda sp. HICW Isolated from coastal seawater of PR China.</title>
        <authorList>
            <person name="Chen M.-X."/>
        </authorList>
    </citation>
    <scope>NUCLEOTIDE SEQUENCE [LARGE SCALE GENOMIC DNA]</scope>
    <source>
        <strain evidence="2 3">HICW</strain>
    </source>
</reference>
<sequence length="246" mass="28759">MIKFFRRIRQRLLSENKFSQYLLYAIGEIILVVIGILIALQFNNWNENQKNNTIRRSYSLSLISDLQKDNIALNSLISQLQTDSLNFVDIENKIKASNSNLDTIAEVFRYQFPAFIRSDYSFNNTTLINLIGDNTVSYPPEIRQSMAEVIKYQNDFDKTNTNLIYEYFSILNENSQYPMENYFFDSGKAVRDKIWENADPLQLAADFERVADWKMAYTMVILQFARGILKSNTTLKSDLEQLEDLK</sequence>